<dbReference type="Pfam" id="PF00097">
    <property type="entry name" value="zf-C3HC4"/>
    <property type="match status" value="1"/>
</dbReference>
<comment type="subcellular location">
    <subcellularLocation>
        <location evidence="1">Cytoplasm</location>
    </subcellularLocation>
</comment>
<evidence type="ECO:0000256" key="7">
    <source>
        <dbReference type="SAM" id="MobiDB-lite"/>
    </source>
</evidence>
<keyword evidence="10" id="KW-1185">Reference proteome</keyword>
<dbReference type="Proteomes" id="UP000249390">
    <property type="component" value="Unassembled WGS sequence"/>
</dbReference>
<dbReference type="GO" id="GO:0005737">
    <property type="term" value="C:cytoplasm"/>
    <property type="evidence" value="ECO:0007669"/>
    <property type="project" value="UniProtKB-SubCell"/>
</dbReference>
<dbReference type="PROSITE" id="PS50089">
    <property type="entry name" value="ZF_RING_2"/>
    <property type="match status" value="1"/>
</dbReference>
<feature type="region of interest" description="Disordered" evidence="7">
    <location>
        <begin position="646"/>
        <end position="721"/>
    </location>
</feature>
<dbReference type="GO" id="GO:0045944">
    <property type="term" value="P:positive regulation of transcription by RNA polymerase II"/>
    <property type="evidence" value="ECO:0007669"/>
    <property type="project" value="TreeGrafter"/>
</dbReference>
<proteinExistence type="predicted"/>
<feature type="compositionally biased region" description="Polar residues" evidence="7">
    <location>
        <begin position="401"/>
        <end position="414"/>
    </location>
</feature>
<evidence type="ECO:0000313" key="9">
    <source>
        <dbReference type="EMBL" id="RAL47996.1"/>
    </source>
</evidence>
<dbReference type="Gene3D" id="3.30.40.10">
    <property type="entry name" value="Zinc/RING finger domain, C3HC4 (zinc finger)"/>
    <property type="match status" value="1"/>
</dbReference>
<dbReference type="PANTHER" id="PTHR12983">
    <property type="entry name" value="RING FINGER 10 FAMILY MEMBER"/>
    <property type="match status" value="1"/>
</dbReference>
<keyword evidence="5" id="KW-0862">Zinc</keyword>
<name>A0A328DRG3_9ASTE</name>
<dbReference type="PROSITE" id="PS00518">
    <property type="entry name" value="ZF_RING_1"/>
    <property type="match status" value="1"/>
</dbReference>
<dbReference type="InterPro" id="IPR039739">
    <property type="entry name" value="MAG2/RNF10"/>
</dbReference>
<evidence type="ECO:0000313" key="10">
    <source>
        <dbReference type="Proteomes" id="UP000249390"/>
    </source>
</evidence>
<feature type="region of interest" description="Disordered" evidence="7">
    <location>
        <begin position="121"/>
        <end position="144"/>
    </location>
</feature>
<sequence>MSISPSKVQLDSASCSSSHLDFSPNPNSNNGFVPFPNQPKPEDPSLFIYGLDSRRVADSGSSSSSYCNLSETSSMGASTNDSRVSSETVNLSISQEDIGSLAYDIGQISVNKCQKSPPITSVPLISDNSIGTTRSQGTMPRSTRRRTQMISGNHLLNFHYDPISRPKSSAPHPRRLPKRKPYNKDLFLQANYKFVVFGSGIYVPELMDPDRMLDWEDIISVKFSTSFPVQCPICLEDPLCPQITSCGHIFCFPCIMQYFSGGRDDYNGECWKKCPLCFTMISCKDLCTIQIENVKQYFVGDDVNFLLLTRQKDSFSLSLKNNDDVGLCCEEVLNSFSKFTFTLDVDVSVREAVSDLDSWLARANSGLVDDLEKLPYVCAAMEQLQQRKKYWNEHIVSNGNKSHSYSSPSTVNKSNWHEKSSKKKNLSPTPVADVQLMEDHYGSWPSKDDGKNIEEVTGALRESQNSDSYIFYQSTDGQHLIIHPLNMKCLLHYYGSYDRLPNRISGKILQLETMNQSEALRRRYRYLSHISLTTSIQLCEIDLCKILPADALSPFMTEIKKREKKRERVARKEHHLKIKAETSRLHYVPSPCNQAGSHVYMPTFSSDDFEALGTSAAISSRPPTVEGRPLFSNVARLGFAAGHDSPALKLDESSPKAEASHNTSAESGPKHAGTTASPSFANVTSRCKADERLNVSNANEGEKRAKKPNRVLLSTVVPRRY</sequence>
<gene>
    <name evidence="9" type="ORF">DM860_016197</name>
</gene>
<feature type="region of interest" description="Disordered" evidence="7">
    <location>
        <begin position="60"/>
        <end position="83"/>
    </location>
</feature>
<feature type="compositionally biased region" description="Polar residues" evidence="7">
    <location>
        <begin position="126"/>
        <end position="141"/>
    </location>
</feature>
<dbReference type="GO" id="GO:0008270">
    <property type="term" value="F:zinc ion binding"/>
    <property type="evidence" value="ECO:0007669"/>
    <property type="project" value="UniProtKB-KW"/>
</dbReference>
<accession>A0A328DRG3</accession>
<evidence type="ECO:0000256" key="3">
    <source>
        <dbReference type="ARBA" id="ARBA00022723"/>
    </source>
</evidence>
<organism evidence="9 10">
    <name type="scientific">Cuscuta australis</name>
    <dbReference type="NCBI Taxonomy" id="267555"/>
    <lineage>
        <taxon>Eukaryota</taxon>
        <taxon>Viridiplantae</taxon>
        <taxon>Streptophyta</taxon>
        <taxon>Embryophyta</taxon>
        <taxon>Tracheophyta</taxon>
        <taxon>Spermatophyta</taxon>
        <taxon>Magnoliopsida</taxon>
        <taxon>eudicotyledons</taxon>
        <taxon>Gunneridae</taxon>
        <taxon>Pentapetalae</taxon>
        <taxon>asterids</taxon>
        <taxon>lamiids</taxon>
        <taxon>Solanales</taxon>
        <taxon>Convolvulaceae</taxon>
        <taxon>Cuscuteae</taxon>
        <taxon>Cuscuta</taxon>
        <taxon>Cuscuta subgen. Grammica</taxon>
        <taxon>Cuscuta sect. Cleistogrammica</taxon>
    </lineage>
</organism>
<dbReference type="PANTHER" id="PTHR12983:SF9">
    <property type="entry name" value="E3 UBIQUITIN-PROTEIN LIGASE RNF10"/>
    <property type="match status" value="1"/>
</dbReference>
<protein>
    <recommendedName>
        <fullName evidence="8">RING-type domain-containing protein</fullName>
    </recommendedName>
</protein>
<evidence type="ECO:0000256" key="6">
    <source>
        <dbReference type="PROSITE-ProRule" id="PRU00175"/>
    </source>
</evidence>
<dbReference type="SMART" id="SM00184">
    <property type="entry name" value="RING"/>
    <property type="match status" value="1"/>
</dbReference>
<feature type="compositionally biased region" description="Low complexity" evidence="7">
    <location>
        <begin position="60"/>
        <end position="74"/>
    </location>
</feature>
<evidence type="ECO:0000256" key="2">
    <source>
        <dbReference type="ARBA" id="ARBA00022490"/>
    </source>
</evidence>
<keyword evidence="2" id="KW-0963">Cytoplasm</keyword>
<dbReference type="EMBL" id="NQVE01000105">
    <property type="protein sequence ID" value="RAL47996.1"/>
    <property type="molecule type" value="Genomic_DNA"/>
</dbReference>
<keyword evidence="4 6" id="KW-0863">Zinc-finger</keyword>
<evidence type="ECO:0000256" key="1">
    <source>
        <dbReference type="ARBA" id="ARBA00004496"/>
    </source>
</evidence>
<dbReference type="SUPFAM" id="SSF57850">
    <property type="entry name" value="RING/U-box"/>
    <property type="match status" value="1"/>
</dbReference>
<comment type="caution">
    <text evidence="9">The sequence shown here is derived from an EMBL/GenBank/DDBJ whole genome shotgun (WGS) entry which is preliminary data.</text>
</comment>
<dbReference type="AlphaFoldDB" id="A0A328DRG3"/>
<dbReference type="CDD" id="cd16536">
    <property type="entry name" value="RING-HC_RNF10"/>
    <property type="match status" value="1"/>
</dbReference>
<feature type="region of interest" description="Disordered" evidence="7">
    <location>
        <begin position="401"/>
        <end position="429"/>
    </location>
</feature>
<feature type="domain" description="RING-type" evidence="8">
    <location>
        <begin position="231"/>
        <end position="277"/>
    </location>
</feature>
<dbReference type="InterPro" id="IPR001841">
    <property type="entry name" value="Znf_RING"/>
</dbReference>
<evidence type="ECO:0000256" key="4">
    <source>
        <dbReference type="ARBA" id="ARBA00022771"/>
    </source>
</evidence>
<dbReference type="InterPro" id="IPR013083">
    <property type="entry name" value="Znf_RING/FYVE/PHD"/>
</dbReference>
<evidence type="ECO:0000256" key="5">
    <source>
        <dbReference type="ARBA" id="ARBA00022833"/>
    </source>
</evidence>
<keyword evidence="3" id="KW-0479">Metal-binding</keyword>
<dbReference type="InterPro" id="IPR018957">
    <property type="entry name" value="Znf_C3HC4_RING-type"/>
</dbReference>
<feature type="region of interest" description="Disordered" evidence="7">
    <location>
        <begin position="1"/>
        <end position="46"/>
    </location>
</feature>
<evidence type="ECO:0000259" key="8">
    <source>
        <dbReference type="PROSITE" id="PS50089"/>
    </source>
</evidence>
<feature type="compositionally biased region" description="Polar residues" evidence="7">
    <location>
        <begin position="1"/>
        <end position="31"/>
    </location>
</feature>
<feature type="compositionally biased region" description="Polar residues" evidence="7">
    <location>
        <begin position="674"/>
        <end position="685"/>
    </location>
</feature>
<feature type="compositionally biased region" description="Basic and acidic residues" evidence="7">
    <location>
        <begin position="649"/>
        <end position="659"/>
    </location>
</feature>
<dbReference type="InterPro" id="IPR017907">
    <property type="entry name" value="Znf_RING_CS"/>
</dbReference>
<dbReference type="GO" id="GO:0000976">
    <property type="term" value="F:transcription cis-regulatory region binding"/>
    <property type="evidence" value="ECO:0007669"/>
    <property type="project" value="TreeGrafter"/>
</dbReference>
<reference evidence="9 10" key="1">
    <citation type="submission" date="2018-06" db="EMBL/GenBank/DDBJ databases">
        <title>The Genome of Cuscuta australis (Dodder) Provides Insight into the Evolution of Plant Parasitism.</title>
        <authorList>
            <person name="Liu H."/>
        </authorList>
    </citation>
    <scope>NUCLEOTIDE SEQUENCE [LARGE SCALE GENOMIC DNA]</scope>
    <source>
        <strain evidence="10">cv. Yunnan</strain>
        <tissue evidence="9">Vines</tissue>
    </source>
</reference>